<comment type="similarity">
    <text evidence="1">Belongs to the jacalin lectin family.</text>
</comment>
<feature type="compositionally biased region" description="Basic and acidic residues" evidence="3">
    <location>
        <begin position="1"/>
        <end position="11"/>
    </location>
</feature>
<dbReference type="AlphaFoldDB" id="A0AAW1XAD2"/>
<dbReference type="SMART" id="SM00915">
    <property type="entry name" value="Jacalin"/>
    <property type="match status" value="1"/>
</dbReference>
<dbReference type="Pfam" id="PF01419">
    <property type="entry name" value="Jacalin"/>
    <property type="match status" value="1"/>
</dbReference>
<dbReference type="GO" id="GO:0030246">
    <property type="term" value="F:carbohydrate binding"/>
    <property type="evidence" value="ECO:0007669"/>
    <property type="project" value="UniProtKB-KW"/>
</dbReference>
<evidence type="ECO:0000313" key="6">
    <source>
        <dbReference type="Proteomes" id="UP001457282"/>
    </source>
</evidence>
<name>A0AAW1XAD2_RUBAR</name>
<reference evidence="5 6" key="1">
    <citation type="journal article" date="2023" name="G3 (Bethesda)">
        <title>A chromosome-length genome assembly and annotation of blackberry (Rubus argutus, cv. 'Hillquist').</title>
        <authorList>
            <person name="Bruna T."/>
            <person name="Aryal R."/>
            <person name="Dudchenko O."/>
            <person name="Sargent D.J."/>
            <person name="Mead D."/>
            <person name="Buti M."/>
            <person name="Cavallini A."/>
            <person name="Hytonen T."/>
            <person name="Andres J."/>
            <person name="Pham M."/>
            <person name="Weisz D."/>
            <person name="Mascagni F."/>
            <person name="Usai G."/>
            <person name="Natali L."/>
            <person name="Bassil N."/>
            <person name="Fernandez G.E."/>
            <person name="Lomsadze A."/>
            <person name="Armour M."/>
            <person name="Olukolu B."/>
            <person name="Poorten T."/>
            <person name="Britton C."/>
            <person name="Davik J."/>
            <person name="Ashrafi H."/>
            <person name="Aiden E.L."/>
            <person name="Borodovsky M."/>
            <person name="Worthington M."/>
        </authorList>
    </citation>
    <scope>NUCLEOTIDE SEQUENCE [LARGE SCALE GENOMIC DNA]</scope>
    <source>
        <strain evidence="5">PI 553951</strain>
    </source>
</reference>
<dbReference type="PANTHER" id="PTHR47293:SF68">
    <property type="entry name" value="JACALIN-RELATED LECTIN 3"/>
    <property type="match status" value="1"/>
</dbReference>
<dbReference type="PROSITE" id="PS51752">
    <property type="entry name" value="JACALIN_LECTIN"/>
    <property type="match status" value="1"/>
</dbReference>
<evidence type="ECO:0000313" key="5">
    <source>
        <dbReference type="EMBL" id="KAK9933309.1"/>
    </source>
</evidence>
<dbReference type="Gene3D" id="2.100.10.30">
    <property type="entry name" value="Jacalin-like lectin domain"/>
    <property type="match status" value="1"/>
</dbReference>
<comment type="caution">
    <text evidence="5">The sequence shown here is derived from an EMBL/GenBank/DDBJ whole genome shotgun (WGS) entry which is preliminary data.</text>
</comment>
<organism evidence="5 6">
    <name type="scientific">Rubus argutus</name>
    <name type="common">Southern blackberry</name>
    <dbReference type="NCBI Taxonomy" id="59490"/>
    <lineage>
        <taxon>Eukaryota</taxon>
        <taxon>Viridiplantae</taxon>
        <taxon>Streptophyta</taxon>
        <taxon>Embryophyta</taxon>
        <taxon>Tracheophyta</taxon>
        <taxon>Spermatophyta</taxon>
        <taxon>Magnoliopsida</taxon>
        <taxon>eudicotyledons</taxon>
        <taxon>Gunneridae</taxon>
        <taxon>Pentapetalae</taxon>
        <taxon>rosids</taxon>
        <taxon>fabids</taxon>
        <taxon>Rosales</taxon>
        <taxon>Rosaceae</taxon>
        <taxon>Rosoideae</taxon>
        <taxon>Rosoideae incertae sedis</taxon>
        <taxon>Rubus</taxon>
    </lineage>
</organism>
<gene>
    <name evidence="5" type="ORF">M0R45_020510</name>
</gene>
<dbReference type="EMBL" id="JBEDUW010000004">
    <property type="protein sequence ID" value="KAK9933309.1"/>
    <property type="molecule type" value="Genomic_DNA"/>
</dbReference>
<keyword evidence="2" id="KW-0430">Lectin</keyword>
<keyword evidence="6" id="KW-1185">Reference proteome</keyword>
<dbReference type="InterPro" id="IPR036404">
    <property type="entry name" value="Jacalin-like_lectin_dom_sf"/>
</dbReference>
<dbReference type="PANTHER" id="PTHR47293">
    <property type="entry name" value="JACALIN-RELATED LECTIN 3"/>
    <property type="match status" value="1"/>
</dbReference>
<evidence type="ECO:0000256" key="2">
    <source>
        <dbReference type="ARBA" id="ARBA00022734"/>
    </source>
</evidence>
<dbReference type="InterPro" id="IPR033734">
    <property type="entry name" value="Jacalin-like_lectin_dom_plant"/>
</dbReference>
<dbReference type="InterPro" id="IPR001229">
    <property type="entry name" value="Jacalin-like_lectin_dom"/>
</dbReference>
<proteinExistence type="inferred from homology"/>
<evidence type="ECO:0000259" key="4">
    <source>
        <dbReference type="PROSITE" id="PS51752"/>
    </source>
</evidence>
<dbReference type="Proteomes" id="UP001457282">
    <property type="component" value="Unassembled WGS sequence"/>
</dbReference>
<protein>
    <recommendedName>
        <fullName evidence="4">Jacalin-type lectin domain-containing protein</fullName>
    </recommendedName>
</protein>
<feature type="domain" description="Jacalin-type lectin" evidence="4">
    <location>
        <begin position="11"/>
        <end position="157"/>
    </location>
</feature>
<evidence type="ECO:0000256" key="1">
    <source>
        <dbReference type="ARBA" id="ARBA00006568"/>
    </source>
</evidence>
<dbReference type="CDD" id="cd09612">
    <property type="entry name" value="Jacalin"/>
    <property type="match status" value="1"/>
</dbReference>
<evidence type="ECO:0000256" key="3">
    <source>
        <dbReference type="SAM" id="MobiDB-lite"/>
    </source>
</evidence>
<dbReference type="SUPFAM" id="SSF51101">
    <property type="entry name" value="Mannose-binding lectins"/>
    <property type="match status" value="1"/>
</dbReference>
<sequence>MDCENYDEKKPLTVGPFGESEGEDSFDDGVHSTVKRLVITHEVFIQSIQIEYDDNGSPIWSDRHGELSRSITTDKVTINLDYPDEFLTSIYGNRVTPSLTGFISSLTFKSNKKSYGPYGCESGKHFSIEVPGYKIVGFHGRTNRVSELIAIGGHLKPIDHYRNDKCHPSKPLGYIGSSVVPTVRYPSKLLLPPEYPCHTKVISEYDDKANKQISCIISGNQVGGNEGNRNGTFAVANKYKYITQYYYVGNSNAM</sequence>
<feature type="region of interest" description="Disordered" evidence="3">
    <location>
        <begin position="1"/>
        <end position="26"/>
    </location>
</feature>
<accession>A0AAW1XAD2</accession>